<dbReference type="GO" id="GO:0005829">
    <property type="term" value="C:cytosol"/>
    <property type="evidence" value="ECO:0007669"/>
    <property type="project" value="TreeGrafter"/>
</dbReference>
<protein>
    <submittedName>
        <fullName evidence="5">Iron-containing alcohol dehydrogenase</fullName>
    </submittedName>
</protein>
<proteinExistence type="inferred from homology"/>
<dbReference type="Pfam" id="PF25137">
    <property type="entry name" value="ADH_Fe_C"/>
    <property type="match status" value="1"/>
</dbReference>
<dbReference type="GO" id="GO:1990002">
    <property type="term" value="F:methylglyoxal reductase (NADPH) (acetol producing) activity"/>
    <property type="evidence" value="ECO:0007669"/>
    <property type="project" value="TreeGrafter"/>
</dbReference>
<dbReference type="STRING" id="1289135.A966_09484"/>
<evidence type="ECO:0000259" key="4">
    <source>
        <dbReference type="Pfam" id="PF25137"/>
    </source>
</evidence>
<feature type="domain" description="Fe-containing alcohol dehydrogenase-like C-terminal" evidence="4">
    <location>
        <begin position="191"/>
        <end position="385"/>
    </location>
</feature>
<name>A0A2U4FNP1_9SPIR</name>
<accession>A0A2U4FNP1</accession>
<feature type="domain" description="Alcohol dehydrogenase iron-type/glycerol dehydrogenase GldA" evidence="3">
    <location>
        <begin position="10"/>
        <end position="179"/>
    </location>
</feature>
<dbReference type="EMBL" id="ALNZ01000028">
    <property type="protein sequence ID" value="EKV56763.1"/>
    <property type="molecule type" value="Genomic_DNA"/>
</dbReference>
<dbReference type="RefSeq" id="WP_008724775.1">
    <property type="nucleotide sequence ID" value="NZ_JH994111.1"/>
</dbReference>
<evidence type="ECO:0000259" key="3">
    <source>
        <dbReference type="Pfam" id="PF00465"/>
    </source>
</evidence>
<sequence length="388" mass="43779">MQSFIFHNTTKIIFGKDSENNVSKEIKNLNSKKVFIVYGSKSVKENGILEKIENILKNDNIDYYSFGGVRANPSLEHALEAVKNASDFNADFILAIGGGSVIDTAKAIAHALANKDIYVWDFFTNKQILSKSIPIGCILTISASGSEVSDAAVLTNKTDSEKRILHSDFNRPAFAIMNPYFTMTLPYYQIACGIVDMMMHTLDRYFGYSDCINETTDSIAEAILRTIIKNGSIAMKDKNNYDAMSELMWLGSLSHNGLTGLGNNFDFITHRFADEIGAKFDTAHGASLASIWGSWTKYCYKDKKERFIQYSKNVWNIDDDTGLKGIEKTIEYFKEINMPINFKELGIGIQSDEVLNYLTDKCMLGGDFKYFVRFNRDDVYNIFKMSNN</sequence>
<dbReference type="GO" id="GO:0046872">
    <property type="term" value="F:metal ion binding"/>
    <property type="evidence" value="ECO:0007669"/>
    <property type="project" value="InterPro"/>
</dbReference>
<comment type="similarity">
    <text evidence="1">Belongs to the iron-containing alcohol dehydrogenase family.</text>
</comment>
<organism evidence="5 6">
    <name type="scientific">Brachyspira hampsonii 30446</name>
    <dbReference type="NCBI Taxonomy" id="1289135"/>
    <lineage>
        <taxon>Bacteria</taxon>
        <taxon>Pseudomonadati</taxon>
        <taxon>Spirochaetota</taxon>
        <taxon>Spirochaetia</taxon>
        <taxon>Brachyspirales</taxon>
        <taxon>Brachyspiraceae</taxon>
        <taxon>Brachyspira</taxon>
    </lineage>
</organism>
<dbReference type="Pfam" id="PF00465">
    <property type="entry name" value="Fe-ADH"/>
    <property type="match status" value="1"/>
</dbReference>
<dbReference type="Gene3D" id="1.20.1090.10">
    <property type="entry name" value="Dehydroquinate synthase-like - alpha domain"/>
    <property type="match status" value="1"/>
</dbReference>
<evidence type="ECO:0000256" key="1">
    <source>
        <dbReference type="ARBA" id="ARBA00007358"/>
    </source>
</evidence>
<dbReference type="Gene3D" id="3.40.50.1970">
    <property type="match status" value="1"/>
</dbReference>
<dbReference type="SUPFAM" id="SSF56796">
    <property type="entry name" value="Dehydroquinate synthase-like"/>
    <property type="match status" value="1"/>
</dbReference>
<dbReference type="OrthoDB" id="9801156at2"/>
<dbReference type="AlphaFoldDB" id="A0A2U4FNP1"/>
<dbReference type="GeneID" id="66488310"/>
<evidence type="ECO:0000313" key="5">
    <source>
        <dbReference type="EMBL" id="EKV56763.1"/>
    </source>
</evidence>
<dbReference type="GO" id="GO:0008106">
    <property type="term" value="F:alcohol dehydrogenase (NADP+) activity"/>
    <property type="evidence" value="ECO:0007669"/>
    <property type="project" value="TreeGrafter"/>
</dbReference>
<evidence type="ECO:0000256" key="2">
    <source>
        <dbReference type="ARBA" id="ARBA00023002"/>
    </source>
</evidence>
<dbReference type="FunFam" id="3.40.50.1970:FF:000003">
    <property type="entry name" value="Alcohol dehydrogenase, iron-containing"/>
    <property type="match status" value="1"/>
</dbReference>
<reference evidence="5 6" key="1">
    <citation type="submission" date="2012-07" db="EMBL/GenBank/DDBJ databases">
        <title>Genome sequence of Brachyspira sp. 30446, isolated from a pig with mucohaemorrhagic colitis.</title>
        <authorList>
            <person name="Rubin J.E."/>
            <person name="Fernando C."/>
            <person name="Harding J.C.S."/>
            <person name="Hill J.E."/>
        </authorList>
    </citation>
    <scope>NUCLEOTIDE SEQUENCE [LARGE SCALE GENOMIC DNA]</scope>
    <source>
        <strain evidence="5 6">30446</strain>
    </source>
</reference>
<evidence type="ECO:0000313" key="6">
    <source>
        <dbReference type="Proteomes" id="UP000011663"/>
    </source>
</evidence>
<dbReference type="Proteomes" id="UP000011663">
    <property type="component" value="Unassembled WGS sequence"/>
</dbReference>
<dbReference type="CDD" id="cd08187">
    <property type="entry name" value="BDH"/>
    <property type="match status" value="1"/>
</dbReference>
<comment type="caution">
    <text evidence="5">The sequence shown here is derived from an EMBL/GenBank/DDBJ whole genome shotgun (WGS) entry which is preliminary data.</text>
</comment>
<dbReference type="InterPro" id="IPR056798">
    <property type="entry name" value="ADH_Fe_C"/>
</dbReference>
<dbReference type="GO" id="GO:1990362">
    <property type="term" value="F:butanol dehydrogenase (NAD+) activity"/>
    <property type="evidence" value="ECO:0007669"/>
    <property type="project" value="InterPro"/>
</dbReference>
<gene>
    <name evidence="5" type="ORF">A966_09484</name>
</gene>
<dbReference type="InterPro" id="IPR044731">
    <property type="entry name" value="BDH-like"/>
</dbReference>
<dbReference type="PANTHER" id="PTHR43633:SF1">
    <property type="entry name" value="ALCOHOL DEHYDROGENASE YQHD"/>
    <property type="match status" value="1"/>
</dbReference>
<dbReference type="InterPro" id="IPR001670">
    <property type="entry name" value="ADH_Fe/GldA"/>
</dbReference>
<keyword evidence="2" id="KW-0560">Oxidoreductase</keyword>
<dbReference type="PANTHER" id="PTHR43633">
    <property type="entry name" value="ALCOHOL DEHYDROGENASE YQHD"/>
    <property type="match status" value="1"/>
</dbReference>